<dbReference type="EMBL" id="CP036279">
    <property type="protein sequence ID" value="QDU62307.1"/>
    <property type="molecule type" value="Genomic_DNA"/>
</dbReference>
<comment type="caution">
    <text evidence="4">Lacks conserved residue(s) required for the propagation of feature annotation.</text>
</comment>
<evidence type="ECO:0000313" key="6">
    <source>
        <dbReference type="EMBL" id="QDU62307.1"/>
    </source>
</evidence>
<reference evidence="6 7" key="1">
    <citation type="submission" date="2019-02" db="EMBL/GenBank/DDBJ databases">
        <title>Deep-cultivation of Planctomycetes and their phenomic and genomic characterization uncovers novel biology.</title>
        <authorList>
            <person name="Wiegand S."/>
            <person name="Jogler M."/>
            <person name="Boedeker C."/>
            <person name="Pinto D."/>
            <person name="Vollmers J."/>
            <person name="Rivas-Marin E."/>
            <person name="Kohn T."/>
            <person name="Peeters S.H."/>
            <person name="Heuer A."/>
            <person name="Rast P."/>
            <person name="Oberbeckmann S."/>
            <person name="Bunk B."/>
            <person name="Jeske O."/>
            <person name="Meyerdierks A."/>
            <person name="Storesund J.E."/>
            <person name="Kallscheuer N."/>
            <person name="Luecker S."/>
            <person name="Lage O.M."/>
            <person name="Pohl T."/>
            <person name="Merkel B.J."/>
            <person name="Hornburger P."/>
            <person name="Mueller R.-W."/>
            <person name="Bruemmer F."/>
            <person name="Labrenz M."/>
            <person name="Spormann A.M."/>
            <person name="Op den Camp H."/>
            <person name="Overmann J."/>
            <person name="Amann R."/>
            <person name="Jetten M.S.M."/>
            <person name="Mascher T."/>
            <person name="Medema M.H."/>
            <person name="Devos D.P."/>
            <person name="Kaster A.-K."/>
            <person name="Ovreas L."/>
            <person name="Rohde M."/>
            <person name="Galperin M.Y."/>
            <person name="Jogler C."/>
        </authorList>
    </citation>
    <scope>NUCLEOTIDE SEQUENCE [LARGE SCALE GENOMIC DNA]</scope>
    <source>
        <strain evidence="6 7">Pan216</strain>
    </source>
</reference>
<keyword evidence="3 4" id="KW-0456">Lyase</keyword>
<dbReference type="GO" id="GO:0009234">
    <property type="term" value="P:menaquinone biosynthetic process"/>
    <property type="evidence" value="ECO:0007669"/>
    <property type="project" value="UniProtKB-UniRule"/>
</dbReference>
<dbReference type="InterPro" id="IPR003773">
    <property type="entry name" value="Menaquinone_biosynth"/>
</dbReference>
<accession>A0A518B5Q5</accession>
<name>A0A518B5Q5_9BACT</name>
<feature type="region of interest" description="Disordered" evidence="5">
    <location>
        <begin position="1"/>
        <end position="31"/>
    </location>
</feature>
<gene>
    <name evidence="4 6" type="primary">mqnD</name>
    <name evidence="6" type="ORF">Pan216_31740</name>
</gene>
<dbReference type="Gene3D" id="3.40.190.10">
    <property type="entry name" value="Periplasmic binding protein-like II"/>
    <property type="match status" value="2"/>
</dbReference>
<dbReference type="GO" id="GO:0016830">
    <property type="term" value="F:carbon-carbon lyase activity"/>
    <property type="evidence" value="ECO:0007669"/>
    <property type="project" value="UniProtKB-UniRule"/>
</dbReference>
<comment type="similarity">
    <text evidence="4">Belongs to the MqnA/MqnD family. MqnD subfamily.</text>
</comment>
<keyword evidence="2 4" id="KW-0474">Menaquinone biosynthesis</keyword>
<feature type="active site" description="Proton acceptor" evidence="4">
    <location>
        <position position="184"/>
    </location>
</feature>
<evidence type="ECO:0000313" key="7">
    <source>
        <dbReference type="Proteomes" id="UP000317093"/>
    </source>
</evidence>
<keyword evidence="7" id="KW-1185">Reference proteome</keyword>
<dbReference type="Pfam" id="PF02621">
    <property type="entry name" value="VitK2_biosynth"/>
    <property type="match status" value="1"/>
</dbReference>
<proteinExistence type="inferred from homology"/>
<organism evidence="6 7">
    <name type="scientific">Kolteria novifilia</name>
    <dbReference type="NCBI Taxonomy" id="2527975"/>
    <lineage>
        <taxon>Bacteria</taxon>
        <taxon>Pseudomonadati</taxon>
        <taxon>Planctomycetota</taxon>
        <taxon>Planctomycetia</taxon>
        <taxon>Kolteriales</taxon>
        <taxon>Kolteriaceae</taxon>
        <taxon>Kolteria</taxon>
    </lineage>
</organism>
<comment type="pathway">
    <text evidence="1 4">Quinol/quinone metabolism; menaquinone biosynthesis.</text>
</comment>
<comment type="catalytic activity">
    <reaction evidence="4">
        <text>cyclic dehypoxanthinylfutalosinate = 1,4-dihydroxy-6-naphthoate + dihydroxyacetone</text>
        <dbReference type="Rhea" id="RHEA:33087"/>
        <dbReference type="ChEBI" id="CHEBI:16016"/>
        <dbReference type="ChEBI" id="CHEBI:64254"/>
        <dbReference type="ChEBI" id="CHEBI:64270"/>
        <dbReference type="EC" id="4.1.99.29"/>
    </reaction>
</comment>
<dbReference type="UniPathway" id="UPA00079"/>
<dbReference type="PANTHER" id="PTHR37167:SF1">
    <property type="entry name" value="1,4-DIHYDROXY-6-NAPHTOATE SYNTHASE"/>
    <property type="match status" value="1"/>
</dbReference>
<dbReference type="HAMAP" id="MF_00996">
    <property type="entry name" value="MqnD"/>
    <property type="match status" value="1"/>
</dbReference>
<evidence type="ECO:0000256" key="4">
    <source>
        <dbReference type="HAMAP-Rule" id="MF_00996"/>
    </source>
</evidence>
<evidence type="ECO:0000256" key="1">
    <source>
        <dbReference type="ARBA" id="ARBA00004863"/>
    </source>
</evidence>
<dbReference type="InterPro" id="IPR030869">
    <property type="entry name" value="MqnD"/>
</dbReference>
<evidence type="ECO:0000256" key="2">
    <source>
        <dbReference type="ARBA" id="ARBA00022428"/>
    </source>
</evidence>
<dbReference type="AlphaFoldDB" id="A0A518B5Q5"/>
<dbReference type="KEGG" id="knv:Pan216_31740"/>
<dbReference type="EC" id="4.1.99.29" evidence="4"/>
<evidence type="ECO:0000256" key="3">
    <source>
        <dbReference type="ARBA" id="ARBA00023239"/>
    </source>
</evidence>
<sequence length="318" mass="35176">MRKSAVAASDQDSSGPSGPLMTPGLEQGSESARMTDQIIRVGHSPDPDDAFMFHALANDKIPTGPYRFVHQLEDIETLNRRALEGELEVSAVSIHAYSRLTSTYALLPTGSSMGDQYGPMLVSKTPFAREELKTKRVAVPGTMTTAFLALSLYNGAKPTYEVIPFDQILEAVQRGDYDAGLIIHEGQLTYQNNELDLVVDLGKWWYETTDLPLPLGGNVIRKDLGDEAMKDISRLLRQSIRYGLEHREEALEYALGYARDMDRDLADKFVGMYVNDWTLDYGPVGRKAIRTLLERGVEAGIVKGPVDVEFVEDGEAAT</sequence>
<comment type="function">
    <text evidence="4">Catalyzes the conversion of cyclic dehypoxanthine futalosine (cyclic DHFL) into 1,4-dihydroxy-6-naphthoate, a step in the biosynthesis of menaquinone (MK, vitamin K2).</text>
</comment>
<dbReference type="Proteomes" id="UP000317093">
    <property type="component" value="Chromosome"/>
</dbReference>
<evidence type="ECO:0000256" key="5">
    <source>
        <dbReference type="SAM" id="MobiDB-lite"/>
    </source>
</evidence>
<protein>
    <recommendedName>
        <fullName evidence="4">1,4-dihydroxy-6-naphtoate synthase</fullName>
        <ecNumber evidence="4">4.1.99.29</ecNumber>
    </recommendedName>
    <alternativeName>
        <fullName evidence="4">Menaquinone biosynthetic enzyme MqnD</fullName>
    </alternativeName>
</protein>
<feature type="binding site" evidence="4">
    <location>
        <begin position="145"/>
        <end position="146"/>
    </location>
    <ligand>
        <name>substrate</name>
    </ligand>
</feature>
<dbReference type="SUPFAM" id="SSF53850">
    <property type="entry name" value="Periplasmic binding protein-like II"/>
    <property type="match status" value="1"/>
</dbReference>
<dbReference type="PANTHER" id="PTHR37167">
    <property type="entry name" value="1,4-DIHYDROXY-6-NAPHTOATE SYNTHASE"/>
    <property type="match status" value="1"/>
</dbReference>
<dbReference type="CDD" id="cd13636">
    <property type="entry name" value="PBP2_Af1704"/>
    <property type="match status" value="1"/>
</dbReference>